<dbReference type="Gene3D" id="3.40.30.10">
    <property type="entry name" value="Glutaredoxin"/>
    <property type="match status" value="1"/>
</dbReference>
<dbReference type="InterPro" id="IPR036249">
    <property type="entry name" value="Thioredoxin-like_sf"/>
</dbReference>
<dbReference type="PANTHER" id="PTHR13887:SF41">
    <property type="entry name" value="THIOREDOXIN SUPERFAMILY PROTEIN"/>
    <property type="match status" value="1"/>
</dbReference>
<proteinExistence type="predicted"/>
<dbReference type="GO" id="GO:0016853">
    <property type="term" value="F:isomerase activity"/>
    <property type="evidence" value="ECO:0007669"/>
    <property type="project" value="UniProtKB-KW"/>
</dbReference>
<dbReference type="PANTHER" id="PTHR13887">
    <property type="entry name" value="GLUTATHIONE S-TRANSFERASE KAPPA"/>
    <property type="match status" value="1"/>
</dbReference>
<dbReference type="InterPro" id="IPR001853">
    <property type="entry name" value="DSBA-like_thioredoxin_dom"/>
</dbReference>
<accession>A0A7X5Y2I5</accession>
<evidence type="ECO:0000313" key="3">
    <source>
        <dbReference type="Proteomes" id="UP000531251"/>
    </source>
</evidence>
<keyword evidence="2" id="KW-0413">Isomerase</keyword>
<dbReference type="AlphaFoldDB" id="A0A7X5Y2I5"/>
<evidence type="ECO:0000313" key="2">
    <source>
        <dbReference type="EMBL" id="NJB99824.1"/>
    </source>
</evidence>
<dbReference type="CDD" id="cd03024">
    <property type="entry name" value="DsbA_FrnE"/>
    <property type="match status" value="1"/>
</dbReference>
<feature type="domain" description="DSBA-like thioredoxin" evidence="1">
    <location>
        <begin position="9"/>
        <end position="207"/>
    </location>
</feature>
<gene>
    <name evidence="2" type="ORF">GGR89_004170</name>
</gene>
<evidence type="ECO:0000259" key="1">
    <source>
        <dbReference type="Pfam" id="PF01323"/>
    </source>
</evidence>
<sequence>MGIEAHTRTITVVSDTICPWCFIGKRKLEAALHIVAERGHAIDVAWRPYQLNPDTPDKGMDRREYRAAKFGSTAISDEMDAHVQAAGAEFGIDFRFDRITRTPNTLASHVLIADARRAGGTRLQSQVVELLFQAYFVEGWDIGRSEILQEIACAAGFVHGPSVGADLWELVEQEAINARRSGVSAVPTFLLDDHLLFAGAQPVQTIALGLLRATENRDSSQMAAAQ</sequence>
<name>A0A7X5Y2I5_9SPHN</name>
<organism evidence="2 3">
    <name type="scientific">Sphingomonas trueperi</name>
    <dbReference type="NCBI Taxonomy" id="53317"/>
    <lineage>
        <taxon>Bacteria</taxon>
        <taxon>Pseudomonadati</taxon>
        <taxon>Pseudomonadota</taxon>
        <taxon>Alphaproteobacteria</taxon>
        <taxon>Sphingomonadales</taxon>
        <taxon>Sphingomonadaceae</taxon>
        <taxon>Sphingomonas</taxon>
    </lineage>
</organism>
<dbReference type="RefSeq" id="WP_125972363.1">
    <property type="nucleotide sequence ID" value="NZ_BAAADY010000033.1"/>
</dbReference>
<dbReference type="Proteomes" id="UP000531251">
    <property type="component" value="Unassembled WGS sequence"/>
</dbReference>
<protein>
    <submittedName>
        <fullName evidence="2">Putative DsbA family dithiol-disulfide isomerase</fullName>
    </submittedName>
</protein>
<dbReference type="EMBL" id="JAATJB010000022">
    <property type="protein sequence ID" value="NJB99824.1"/>
    <property type="molecule type" value="Genomic_DNA"/>
</dbReference>
<comment type="caution">
    <text evidence="2">The sequence shown here is derived from an EMBL/GenBank/DDBJ whole genome shotgun (WGS) entry which is preliminary data.</text>
</comment>
<dbReference type="GO" id="GO:0016491">
    <property type="term" value="F:oxidoreductase activity"/>
    <property type="evidence" value="ECO:0007669"/>
    <property type="project" value="InterPro"/>
</dbReference>
<keyword evidence="3" id="KW-1185">Reference proteome</keyword>
<dbReference type="Pfam" id="PF01323">
    <property type="entry name" value="DSBA"/>
    <property type="match status" value="1"/>
</dbReference>
<dbReference type="SUPFAM" id="SSF52833">
    <property type="entry name" value="Thioredoxin-like"/>
    <property type="match status" value="1"/>
</dbReference>
<reference evidence="2 3" key="1">
    <citation type="submission" date="2020-03" db="EMBL/GenBank/DDBJ databases">
        <title>Genomic Encyclopedia of Type Strains, Phase IV (KMG-IV): sequencing the most valuable type-strain genomes for metagenomic binning, comparative biology and taxonomic classification.</title>
        <authorList>
            <person name="Goeker M."/>
        </authorList>
    </citation>
    <scope>NUCLEOTIDE SEQUENCE [LARGE SCALE GENOMIC DNA]</scope>
    <source>
        <strain evidence="2 3">DSM 7225</strain>
    </source>
</reference>